<gene>
    <name evidence="1" type="ORF">Q8W42_16290</name>
</gene>
<reference evidence="1" key="1">
    <citation type="submission" date="2023-07" db="EMBL/GenBank/DDBJ databases">
        <title>Genome content predicts the carbon catabolic preferences of heterotrophic bacteria.</title>
        <authorList>
            <person name="Gralka M."/>
        </authorList>
    </citation>
    <scope>NUCLEOTIDE SEQUENCE</scope>
    <source>
        <strain evidence="1">6E02</strain>
    </source>
</reference>
<name>A0AB35N1P6_VIBSP</name>
<dbReference type="InterPro" id="IPR013783">
    <property type="entry name" value="Ig-like_fold"/>
</dbReference>
<evidence type="ECO:0008006" key="3">
    <source>
        <dbReference type="Google" id="ProtNLM"/>
    </source>
</evidence>
<organism evidence="1 2">
    <name type="scientific">Vibrio splendidus</name>
    <dbReference type="NCBI Taxonomy" id="29497"/>
    <lineage>
        <taxon>Bacteria</taxon>
        <taxon>Pseudomonadati</taxon>
        <taxon>Pseudomonadota</taxon>
        <taxon>Gammaproteobacteria</taxon>
        <taxon>Vibrionales</taxon>
        <taxon>Vibrionaceae</taxon>
        <taxon>Vibrio</taxon>
    </lineage>
</organism>
<dbReference type="Proteomes" id="UP001177935">
    <property type="component" value="Unassembled WGS sequence"/>
</dbReference>
<feature type="non-terminal residue" evidence="1">
    <location>
        <position position="1"/>
    </location>
</feature>
<dbReference type="AlphaFoldDB" id="A0AB35N1P6"/>
<dbReference type="Gene3D" id="2.60.40.10">
    <property type="entry name" value="Immunoglobulins"/>
    <property type="match status" value="1"/>
</dbReference>
<proteinExistence type="predicted"/>
<comment type="caution">
    <text evidence="1">The sequence shown here is derived from an EMBL/GenBank/DDBJ whole genome shotgun (WGS) entry which is preliminary data.</text>
</comment>
<evidence type="ECO:0000313" key="1">
    <source>
        <dbReference type="EMBL" id="MDP2502272.1"/>
    </source>
</evidence>
<evidence type="ECO:0000313" key="2">
    <source>
        <dbReference type="Proteomes" id="UP001177935"/>
    </source>
</evidence>
<sequence>NSAVLTLTITPLGSDTPVAGVPAETVTVTDGQWQSGAMDLSGLSNAEYRVLVTGENTTGVTVSGSETFNVSQALPILTSATFNPPHQAIGQSVSVSLKFDKALQAASAELGGTVISLTQNADASVWTGNVDVLVATSSDLTVDLVVKDYQDFSGNVGAQDSTHSLPITPTISISAINSGNDVNESESPTLILDGTTVRFSEGDKLSLSVTDSGGVKVSDAEVLVGENGVWQYELTLDPIEGGSVTVSLHGANALGADATLVESTFTLNKDVSAAVVVVPSLLRQLLIYDKGTKLAA</sequence>
<protein>
    <recommendedName>
        <fullName evidence="3">Bacterial Ig-like domain-containing protein</fullName>
    </recommendedName>
</protein>
<dbReference type="EMBL" id="JAUYVL010000009">
    <property type="protein sequence ID" value="MDP2502272.1"/>
    <property type="molecule type" value="Genomic_DNA"/>
</dbReference>
<accession>A0AB35N1P6</accession>